<evidence type="ECO:0000256" key="1">
    <source>
        <dbReference type="ARBA" id="ARBA00012020"/>
    </source>
</evidence>
<keyword evidence="4" id="KW-0520">NAD</keyword>
<evidence type="ECO:0000259" key="7">
    <source>
        <dbReference type="PROSITE" id="PS51977"/>
    </source>
</evidence>
<feature type="region of interest" description="Disordered" evidence="6">
    <location>
        <begin position="1"/>
        <end position="64"/>
    </location>
</feature>
<dbReference type="InterPro" id="IPR036930">
    <property type="entry name" value="WGR_dom_sf"/>
</dbReference>
<dbReference type="STRING" id="7757.ENSPMAP00000003197"/>
<reference evidence="8" key="2">
    <citation type="submission" date="2025-09" db="UniProtKB">
        <authorList>
            <consortium name="Ensembl"/>
        </authorList>
    </citation>
    <scope>IDENTIFICATION</scope>
</reference>
<dbReference type="EC" id="2.4.2.30" evidence="1"/>
<dbReference type="GeneTree" id="ENSGT00940000158452"/>
<dbReference type="AlphaFoldDB" id="S4RDB5"/>
<accession>S4RDB5</accession>
<dbReference type="GO" id="GO:0003950">
    <property type="term" value="F:NAD+ poly-ADP-ribosyltransferase activity"/>
    <property type="evidence" value="ECO:0007669"/>
    <property type="project" value="UniProtKB-EC"/>
</dbReference>
<evidence type="ECO:0000256" key="5">
    <source>
        <dbReference type="ARBA" id="ARBA00033987"/>
    </source>
</evidence>
<dbReference type="GO" id="GO:0070212">
    <property type="term" value="P:protein poly-ADP-ribosylation"/>
    <property type="evidence" value="ECO:0007669"/>
    <property type="project" value="TreeGrafter"/>
</dbReference>
<keyword evidence="2" id="KW-0328">Glycosyltransferase</keyword>
<keyword evidence="3" id="KW-0808">Transferase</keyword>
<evidence type="ECO:0000256" key="3">
    <source>
        <dbReference type="ARBA" id="ARBA00022679"/>
    </source>
</evidence>
<feature type="compositionally biased region" description="Polar residues" evidence="6">
    <location>
        <begin position="54"/>
        <end position="63"/>
    </location>
</feature>
<dbReference type="PANTHER" id="PTHR10459:SF60">
    <property type="entry name" value="POLY [ADP-RIBOSE] POLYMERASE 2"/>
    <property type="match status" value="1"/>
</dbReference>
<dbReference type="GO" id="GO:1990404">
    <property type="term" value="F:NAD+-protein mono-ADP-ribosyltransferase activity"/>
    <property type="evidence" value="ECO:0007669"/>
    <property type="project" value="TreeGrafter"/>
</dbReference>
<dbReference type="GO" id="GO:0005730">
    <property type="term" value="C:nucleolus"/>
    <property type="evidence" value="ECO:0007669"/>
    <property type="project" value="TreeGrafter"/>
</dbReference>
<evidence type="ECO:0000313" key="8">
    <source>
        <dbReference type="Ensembl" id="ENSPMAP00000003197.1"/>
    </source>
</evidence>
<proteinExistence type="predicted"/>
<evidence type="ECO:0000256" key="2">
    <source>
        <dbReference type="ARBA" id="ARBA00022676"/>
    </source>
</evidence>
<comment type="catalytic activity">
    <reaction evidence="5">
        <text>NAD(+) + (ADP-D-ribosyl)n-acceptor = nicotinamide + (ADP-D-ribosyl)n+1-acceptor + H(+).</text>
        <dbReference type="EC" id="2.4.2.30"/>
    </reaction>
</comment>
<dbReference type="PANTHER" id="PTHR10459">
    <property type="entry name" value="DNA LIGASE"/>
    <property type="match status" value="1"/>
</dbReference>
<dbReference type="InterPro" id="IPR008893">
    <property type="entry name" value="WGR_domain"/>
</dbReference>
<dbReference type="GO" id="GO:0006302">
    <property type="term" value="P:double-strand break repair"/>
    <property type="evidence" value="ECO:0007669"/>
    <property type="project" value="TreeGrafter"/>
</dbReference>
<dbReference type="Pfam" id="PF05406">
    <property type="entry name" value="WGR"/>
    <property type="match status" value="1"/>
</dbReference>
<dbReference type="HOGENOM" id="CLU_1791365_0_0_1"/>
<sequence length="145" mass="15839">GARATRSGVKRGRQPSQPPLESNGAEESDAPPSRKPRSGRKSVKSETKAAPETSEGQSDTPGSSEAVVKTIVMNGRAPVDPECKAKLGKAHVYSEGNNVYDVMLNQTNVGLNNNKFYLIQLLRDNDIKSFSVWMRWGRGEQLLLL</sequence>
<reference evidence="8" key="1">
    <citation type="submission" date="2025-08" db="UniProtKB">
        <authorList>
            <consortium name="Ensembl"/>
        </authorList>
    </citation>
    <scope>IDENTIFICATION</scope>
</reference>
<feature type="domain" description="WGR" evidence="7">
    <location>
        <begin position="89"/>
        <end position="145"/>
    </location>
</feature>
<dbReference type="PROSITE" id="PS51977">
    <property type="entry name" value="WGR"/>
    <property type="match status" value="1"/>
</dbReference>
<evidence type="ECO:0000256" key="4">
    <source>
        <dbReference type="ARBA" id="ARBA00023027"/>
    </source>
</evidence>
<organism evidence="8">
    <name type="scientific">Petromyzon marinus</name>
    <name type="common">Sea lamprey</name>
    <dbReference type="NCBI Taxonomy" id="7757"/>
    <lineage>
        <taxon>Eukaryota</taxon>
        <taxon>Metazoa</taxon>
        <taxon>Chordata</taxon>
        <taxon>Craniata</taxon>
        <taxon>Vertebrata</taxon>
        <taxon>Cyclostomata</taxon>
        <taxon>Hyperoartia</taxon>
        <taxon>Petromyzontiformes</taxon>
        <taxon>Petromyzontidae</taxon>
        <taxon>Petromyzon</taxon>
    </lineage>
</organism>
<name>S4RDB5_PETMA</name>
<evidence type="ECO:0000256" key="6">
    <source>
        <dbReference type="SAM" id="MobiDB-lite"/>
    </source>
</evidence>
<dbReference type="InterPro" id="IPR050800">
    <property type="entry name" value="ARTD/PARP"/>
</dbReference>
<dbReference type="Ensembl" id="ENSPMAT00000003213.1">
    <property type="protein sequence ID" value="ENSPMAP00000003197.1"/>
    <property type="gene ID" value="ENSPMAG00000002936.1"/>
</dbReference>
<protein>
    <recommendedName>
        <fullName evidence="1">NAD(+) ADP-ribosyltransferase</fullName>
        <ecNumber evidence="1">2.4.2.30</ecNumber>
    </recommendedName>
</protein>
<dbReference type="SUPFAM" id="SSF142921">
    <property type="entry name" value="WGR domain-like"/>
    <property type="match status" value="1"/>
</dbReference>